<dbReference type="EMBL" id="JAGZYH010000001">
    <property type="protein sequence ID" value="MBS6620589.1"/>
    <property type="molecule type" value="Genomic_DNA"/>
</dbReference>
<dbReference type="Proteomes" id="UP000811365">
    <property type="component" value="Unassembled WGS sequence"/>
</dbReference>
<evidence type="ECO:0000313" key="1">
    <source>
        <dbReference type="EMBL" id="MBS6620589.1"/>
    </source>
</evidence>
<accession>A0A9E1DQF8</accession>
<name>A0A9E1DQF8_9FIRM</name>
<protein>
    <submittedName>
        <fullName evidence="1">Uncharacterized protein</fullName>
    </submittedName>
</protein>
<dbReference type="AlphaFoldDB" id="A0A9E1DQF8"/>
<evidence type="ECO:0000313" key="2">
    <source>
        <dbReference type="Proteomes" id="UP000811365"/>
    </source>
</evidence>
<comment type="caution">
    <text evidence="1">The sequence shown here is derived from an EMBL/GenBank/DDBJ whole genome shotgun (WGS) entry which is preliminary data.</text>
</comment>
<proteinExistence type="predicted"/>
<sequence length="244" mass="27516">MEKSYETYAKKALMLKHTHKQEAGKIRDTIGQIDSNQRLSDFGKREAIEKLKGEAGNLNKQFSDSIRGLIRQFCKEFGTSFAEDNGDHSTDVANALKIIEMCGSKLTAELLHSIIEPLKGSHKAMKMIYDVLTIKYSTFAPEVVSILNERMGTTAEINEYLDRLKELEAVADCPLLSDYEIINAGYNGMVRFEVQDRTTYAVCALPDTMMEIGKQYEALAMKYPQMFTNYIPTNEEIILDGLNG</sequence>
<gene>
    <name evidence="1" type="ORF">KH315_00200</name>
</gene>
<reference evidence="1" key="1">
    <citation type="submission" date="2021-02" db="EMBL/GenBank/DDBJ databases">
        <title>Infant gut strain persistence is associated with maternal origin, phylogeny, and functional potential including surface adhesion and iron acquisition.</title>
        <authorList>
            <person name="Lou Y.C."/>
        </authorList>
    </citation>
    <scope>NUCLEOTIDE SEQUENCE</scope>
    <source>
        <strain evidence="1">L2_039_000G1_dasL2_039_000G1_maxbin2.maxbin.077</strain>
    </source>
</reference>
<organism evidence="1 2">
    <name type="scientific">Faecalibacterium prausnitzii</name>
    <dbReference type="NCBI Taxonomy" id="853"/>
    <lineage>
        <taxon>Bacteria</taxon>
        <taxon>Bacillati</taxon>
        <taxon>Bacillota</taxon>
        <taxon>Clostridia</taxon>
        <taxon>Eubacteriales</taxon>
        <taxon>Oscillospiraceae</taxon>
        <taxon>Faecalibacterium</taxon>
    </lineage>
</organism>